<dbReference type="GO" id="GO:1990604">
    <property type="term" value="C:IRE1-TRAF2-ASK1 complex"/>
    <property type="evidence" value="ECO:0007669"/>
    <property type="project" value="TreeGrafter"/>
</dbReference>
<evidence type="ECO:0000313" key="2">
    <source>
        <dbReference type="Proteomes" id="UP000287651"/>
    </source>
</evidence>
<comment type="caution">
    <text evidence="1">The sequence shown here is derived from an EMBL/GenBank/DDBJ whole genome shotgun (WGS) entry which is preliminary data.</text>
</comment>
<dbReference type="Gene3D" id="3.30.200.20">
    <property type="entry name" value="Phosphorylase Kinase, domain 1"/>
    <property type="match status" value="1"/>
</dbReference>
<evidence type="ECO:0008006" key="3">
    <source>
        <dbReference type="Google" id="ProtNLM"/>
    </source>
</evidence>
<protein>
    <recommendedName>
        <fullName evidence="3">Protein kinase domain-containing protein</fullName>
    </recommendedName>
</protein>
<sequence length="185" mass="20726">MPTAEEQYISSKLESGNATCITIIRTDYFLDSYDLNNHLWSVMISRISAHNVGPGLPSSRNEEKEIPSISGRKFPVYFTSEAGQLPKLKAMLPPSCYESHIGMWFGQVVFEGVYDTRPVAVKRLLRAHHDVACKEIQNLIASDQHPNIVRWYGVCNTVSYRSVCSVQFGTLMYHVFGSSGTTIMG</sequence>
<gene>
    <name evidence="1" type="ORF">B296_00014211</name>
</gene>
<evidence type="ECO:0000313" key="1">
    <source>
        <dbReference type="EMBL" id="RRT84537.1"/>
    </source>
</evidence>
<dbReference type="GO" id="GO:0004674">
    <property type="term" value="F:protein serine/threonine kinase activity"/>
    <property type="evidence" value="ECO:0007669"/>
    <property type="project" value="InterPro"/>
</dbReference>
<dbReference type="PANTHER" id="PTHR13954">
    <property type="entry name" value="IRE1-RELATED"/>
    <property type="match status" value="1"/>
</dbReference>
<dbReference type="GO" id="GO:0036498">
    <property type="term" value="P:IRE1-mediated unfolded protein response"/>
    <property type="evidence" value="ECO:0007669"/>
    <property type="project" value="TreeGrafter"/>
</dbReference>
<reference evidence="1 2" key="1">
    <citation type="journal article" date="2014" name="Agronomy (Basel)">
        <title>A Draft Genome Sequence for Ensete ventricosum, the Drought-Tolerant Tree Against Hunger.</title>
        <authorList>
            <person name="Harrison J."/>
            <person name="Moore K.A."/>
            <person name="Paszkiewicz K."/>
            <person name="Jones T."/>
            <person name="Grant M."/>
            <person name="Ambacheew D."/>
            <person name="Muzemil S."/>
            <person name="Studholme D.J."/>
        </authorList>
    </citation>
    <scope>NUCLEOTIDE SEQUENCE [LARGE SCALE GENOMIC DNA]</scope>
</reference>
<dbReference type="InterPro" id="IPR011009">
    <property type="entry name" value="Kinase-like_dom_sf"/>
</dbReference>
<dbReference type="Proteomes" id="UP000287651">
    <property type="component" value="Unassembled WGS sequence"/>
</dbReference>
<dbReference type="GO" id="GO:0004521">
    <property type="term" value="F:RNA endonuclease activity"/>
    <property type="evidence" value="ECO:0007669"/>
    <property type="project" value="InterPro"/>
</dbReference>
<dbReference type="EMBL" id="AMZH03000284">
    <property type="protein sequence ID" value="RRT84537.1"/>
    <property type="molecule type" value="Genomic_DNA"/>
</dbReference>
<organism evidence="1 2">
    <name type="scientific">Ensete ventricosum</name>
    <name type="common">Abyssinian banana</name>
    <name type="synonym">Musa ensete</name>
    <dbReference type="NCBI Taxonomy" id="4639"/>
    <lineage>
        <taxon>Eukaryota</taxon>
        <taxon>Viridiplantae</taxon>
        <taxon>Streptophyta</taxon>
        <taxon>Embryophyta</taxon>
        <taxon>Tracheophyta</taxon>
        <taxon>Spermatophyta</taxon>
        <taxon>Magnoliopsida</taxon>
        <taxon>Liliopsida</taxon>
        <taxon>Zingiberales</taxon>
        <taxon>Musaceae</taxon>
        <taxon>Ensete</taxon>
    </lineage>
</organism>
<name>A0A427B7V7_ENSVE</name>
<dbReference type="SUPFAM" id="SSF56112">
    <property type="entry name" value="Protein kinase-like (PK-like)"/>
    <property type="match status" value="1"/>
</dbReference>
<dbReference type="InterPro" id="IPR045133">
    <property type="entry name" value="IRE1/2-like"/>
</dbReference>
<dbReference type="PANTHER" id="PTHR13954:SF6">
    <property type="entry name" value="NON-SPECIFIC SERINE_THREONINE PROTEIN KINASE"/>
    <property type="match status" value="1"/>
</dbReference>
<dbReference type="GO" id="GO:0051082">
    <property type="term" value="F:unfolded protein binding"/>
    <property type="evidence" value="ECO:0007669"/>
    <property type="project" value="TreeGrafter"/>
</dbReference>
<proteinExistence type="predicted"/>
<dbReference type="AlphaFoldDB" id="A0A427B7V7"/>
<accession>A0A427B7V7</accession>